<dbReference type="GO" id="GO:0046872">
    <property type="term" value="F:metal ion binding"/>
    <property type="evidence" value="ECO:0007669"/>
    <property type="project" value="InterPro"/>
</dbReference>
<proteinExistence type="inferred from homology"/>
<dbReference type="CDD" id="cd08187">
    <property type="entry name" value="BDH"/>
    <property type="match status" value="1"/>
</dbReference>
<dbReference type="Gene3D" id="3.40.50.1970">
    <property type="match status" value="1"/>
</dbReference>
<evidence type="ECO:0000259" key="4">
    <source>
        <dbReference type="Pfam" id="PF00465"/>
    </source>
</evidence>
<gene>
    <name evidence="6" type="primary">yqhD</name>
    <name evidence="6" type="ORF">LHGZ1_2700</name>
</gene>
<name>A0A248LM18_9NEIS</name>
<reference evidence="7" key="1">
    <citation type="submission" date="2017-06" db="EMBL/GenBank/DDBJ databases">
        <title>Whole genome sequence of Laribacter hongkongensis LHGZ1.</title>
        <authorList>
            <person name="Chen D."/>
            <person name="Wu H."/>
            <person name="Chen J."/>
        </authorList>
    </citation>
    <scope>NUCLEOTIDE SEQUENCE [LARGE SCALE GENOMIC DNA]</scope>
    <source>
        <strain evidence="7">LHGZ1</strain>
    </source>
</reference>
<dbReference type="SUPFAM" id="SSF56796">
    <property type="entry name" value="Dehydroquinate synthase-like"/>
    <property type="match status" value="1"/>
</dbReference>
<dbReference type="InterPro" id="IPR056798">
    <property type="entry name" value="ADH_Fe_C"/>
</dbReference>
<evidence type="ECO:0000313" key="7">
    <source>
        <dbReference type="Proteomes" id="UP000197424"/>
    </source>
</evidence>
<keyword evidence="3" id="KW-0560">Oxidoreductase</keyword>
<dbReference type="GO" id="GO:0005829">
    <property type="term" value="C:cytosol"/>
    <property type="evidence" value="ECO:0007669"/>
    <property type="project" value="TreeGrafter"/>
</dbReference>
<dbReference type="GO" id="GO:1990002">
    <property type="term" value="F:methylglyoxal reductase (NADPH) (acetol producing) activity"/>
    <property type="evidence" value="ECO:0007669"/>
    <property type="project" value="TreeGrafter"/>
</dbReference>
<accession>A0A248LM18</accession>
<evidence type="ECO:0000256" key="3">
    <source>
        <dbReference type="ARBA" id="ARBA00023002"/>
    </source>
</evidence>
<dbReference type="InterPro" id="IPR001670">
    <property type="entry name" value="ADH_Fe/GldA"/>
</dbReference>
<organism evidence="6 7">
    <name type="scientific">Laribacter hongkongensis</name>
    <dbReference type="NCBI Taxonomy" id="168471"/>
    <lineage>
        <taxon>Bacteria</taxon>
        <taxon>Pseudomonadati</taxon>
        <taxon>Pseudomonadota</taxon>
        <taxon>Betaproteobacteria</taxon>
        <taxon>Neisseriales</taxon>
        <taxon>Aquaspirillaceae</taxon>
        <taxon>Laribacter</taxon>
    </lineage>
</organism>
<dbReference type="InterPro" id="IPR018211">
    <property type="entry name" value="ADH_Fe_CS"/>
</dbReference>
<dbReference type="EMBL" id="CP022115">
    <property type="protein sequence ID" value="ASJ25531.1"/>
    <property type="molecule type" value="Genomic_DNA"/>
</dbReference>
<dbReference type="Pfam" id="PF00465">
    <property type="entry name" value="Fe-ADH"/>
    <property type="match status" value="1"/>
</dbReference>
<feature type="domain" description="Alcohol dehydrogenase iron-type/glycerol dehydrogenase GldA" evidence="4">
    <location>
        <begin position="9"/>
        <end position="177"/>
    </location>
</feature>
<dbReference type="AlphaFoldDB" id="A0A248LM18"/>
<dbReference type="InterPro" id="IPR044731">
    <property type="entry name" value="BDH-like"/>
</dbReference>
<evidence type="ECO:0000313" key="6">
    <source>
        <dbReference type="EMBL" id="ASJ25531.1"/>
    </source>
</evidence>
<sequence>MQNFMFHNPTRIVFGRGEIARLRELVPGGARVLVTYGQGSVLRNGVLDQVRCALADHARLFEFGGIEANPACETLDQAIALGREERVDWILAVGGGSVIDGSKYIAAGMAHPGEPWELLTTDAASRLTGVMPIGVVLTLPATGSESNDGAVISRYASSDKLEFKTPLVQPRFAILDPLTTFSLPPQQTANGIVDTFVHVTEQYLTYPAQAPIQDRWAEGLLQTLIETGPVLMEKPDDYHARATAMWGATLALNRLIGMGVPHDWSAHMIGHEVTGLFGIDHGRTLAALMPAVLEVCRDDKHDKLLQYAERVWGIQGGSECERIDAAIAATRRFFRSLGVPVRLSEWGIGIDDLSPILYKLVAHGMTALGERRRITPEVANRILLAAL</sequence>
<dbReference type="RefSeq" id="WP_088861348.1">
    <property type="nucleotide sequence ID" value="NZ_JAJAXF010000007.1"/>
</dbReference>
<dbReference type="GO" id="GO:0008106">
    <property type="term" value="F:alcohol dehydrogenase (NADP+) activity"/>
    <property type="evidence" value="ECO:0007669"/>
    <property type="project" value="TreeGrafter"/>
</dbReference>
<evidence type="ECO:0000256" key="2">
    <source>
        <dbReference type="ARBA" id="ARBA00007358"/>
    </source>
</evidence>
<dbReference type="PANTHER" id="PTHR43633:SF1">
    <property type="entry name" value="ALCOHOL DEHYDROGENASE YQHD"/>
    <property type="match status" value="1"/>
</dbReference>
<dbReference type="OrthoDB" id="9778433at2"/>
<dbReference type="GO" id="GO:1990362">
    <property type="term" value="F:butanol dehydrogenase (NAD+) activity"/>
    <property type="evidence" value="ECO:0007669"/>
    <property type="project" value="InterPro"/>
</dbReference>
<dbReference type="Pfam" id="PF25137">
    <property type="entry name" value="ADH_Fe_C"/>
    <property type="match status" value="1"/>
</dbReference>
<evidence type="ECO:0000259" key="5">
    <source>
        <dbReference type="Pfam" id="PF25137"/>
    </source>
</evidence>
<dbReference type="PANTHER" id="PTHR43633">
    <property type="entry name" value="ALCOHOL DEHYDROGENASE YQHD"/>
    <property type="match status" value="1"/>
</dbReference>
<feature type="domain" description="Fe-containing alcohol dehydrogenase-like C-terminal" evidence="5">
    <location>
        <begin position="188"/>
        <end position="356"/>
    </location>
</feature>
<comment type="cofactor">
    <cofactor evidence="1">
        <name>Fe cation</name>
        <dbReference type="ChEBI" id="CHEBI:24875"/>
    </cofactor>
</comment>
<protein>
    <submittedName>
        <fullName evidence="6">YqhD</fullName>
    </submittedName>
</protein>
<dbReference type="PROSITE" id="PS00060">
    <property type="entry name" value="ADH_IRON_2"/>
    <property type="match status" value="1"/>
</dbReference>
<dbReference type="Proteomes" id="UP000197424">
    <property type="component" value="Chromosome"/>
</dbReference>
<comment type="similarity">
    <text evidence="2">Belongs to the iron-containing alcohol dehydrogenase family.</text>
</comment>
<dbReference type="FunFam" id="3.40.50.1970:FF:000003">
    <property type="entry name" value="Alcohol dehydrogenase, iron-containing"/>
    <property type="match status" value="1"/>
</dbReference>
<evidence type="ECO:0000256" key="1">
    <source>
        <dbReference type="ARBA" id="ARBA00001962"/>
    </source>
</evidence>
<dbReference type="Gene3D" id="1.20.1090.10">
    <property type="entry name" value="Dehydroquinate synthase-like - alpha domain"/>
    <property type="match status" value="1"/>
</dbReference>
<dbReference type="PROSITE" id="PS00913">
    <property type="entry name" value="ADH_IRON_1"/>
    <property type="match status" value="1"/>
</dbReference>